<protein>
    <recommendedName>
        <fullName evidence="1">F-box domain-containing protein</fullName>
    </recommendedName>
</protein>
<dbReference type="Gene3D" id="1.20.1280.50">
    <property type="match status" value="1"/>
</dbReference>
<evidence type="ECO:0000259" key="1">
    <source>
        <dbReference type="PROSITE" id="PS50181"/>
    </source>
</evidence>
<dbReference type="Proteomes" id="UP000308652">
    <property type="component" value="Unassembled WGS sequence"/>
</dbReference>
<dbReference type="OrthoDB" id="2635672at2759"/>
<accession>A0A5C3LIG9</accession>
<gene>
    <name evidence="2" type="ORF">BDQ12DRAFT_728710</name>
</gene>
<dbReference type="InterPro" id="IPR032675">
    <property type="entry name" value="LRR_dom_sf"/>
</dbReference>
<dbReference type="EMBL" id="ML213676">
    <property type="protein sequence ID" value="TFK32415.1"/>
    <property type="molecule type" value="Genomic_DNA"/>
</dbReference>
<dbReference type="InterPro" id="IPR001810">
    <property type="entry name" value="F-box_dom"/>
</dbReference>
<evidence type="ECO:0000313" key="3">
    <source>
        <dbReference type="Proteomes" id="UP000308652"/>
    </source>
</evidence>
<feature type="domain" description="F-box" evidence="1">
    <location>
        <begin position="21"/>
        <end position="73"/>
    </location>
</feature>
<evidence type="ECO:0000313" key="2">
    <source>
        <dbReference type="EMBL" id="TFK32415.1"/>
    </source>
</evidence>
<dbReference type="SMART" id="SM00256">
    <property type="entry name" value="FBOX"/>
    <property type="match status" value="1"/>
</dbReference>
<sequence>MSTPTVSHLEESNLPVRSQESSQILDLPDELLHLISNELDDESICRISITCRRFHYLALPILFERHDEYYHQEGFLVSYQGKKETVPALKMALFVTQLQEIHFYLNHTVERLFSELNHLRGLVSRLTSLKTAMISFSDVDVWLQEVLSDNGEESTLPTRPMIEVERWKEAFLGLMDAFLRASCTRLSIQGGRRIFEVSQAMASDSIPAIPSPYDQLSMESLSLYPPAATFQEEINTSMPWDTSNKLNQASSFYYERTRDRAMTSALVNFEIFSEILLEPLCFSWTLDALNASANTLTHLAFKVENIPSTTWSHLFGSLSLNALESLNITCGLVIQEPHITTESFFEFLARHPTVTTLDLYGVSILEEGFLLPKGILPNITTITAHPSYIVGIVRQQCDKSTPSLKSITVSSEYYTHRSFDYRLFDDALVSVTQLATDIELGLKFAYEIGLDQWFLTHSSSTNPSIIRNLHHVQKLTIKVSWFIELSSTVFQIFPIWLSLFRNLSYLEFAELPSESVERFTSMDNKHLLEEIAFRCPRLESITLNHRTKLHMSSFRK</sequence>
<dbReference type="AlphaFoldDB" id="A0A5C3LIG9"/>
<dbReference type="InterPro" id="IPR036047">
    <property type="entry name" value="F-box-like_dom_sf"/>
</dbReference>
<keyword evidence="3" id="KW-1185">Reference proteome</keyword>
<name>A0A5C3LIG9_9AGAR</name>
<reference evidence="2 3" key="1">
    <citation type="journal article" date="2019" name="Nat. Ecol. Evol.">
        <title>Megaphylogeny resolves global patterns of mushroom evolution.</title>
        <authorList>
            <person name="Varga T."/>
            <person name="Krizsan K."/>
            <person name="Foldi C."/>
            <person name="Dima B."/>
            <person name="Sanchez-Garcia M."/>
            <person name="Sanchez-Ramirez S."/>
            <person name="Szollosi G.J."/>
            <person name="Szarkandi J.G."/>
            <person name="Papp V."/>
            <person name="Albert L."/>
            <person name="Andreopoulos W."/>
            <person name="Angelini C."/>
            <person name="Antonin V."/>
            <person name="Barry K.W."/>
            <person name="Bougher N.L."/>
            <person name="Buchanan P."/>
            <person name="Buyck B."/>
            <person name="Bense V."/>
            <person name="Catcheside P."/>
            <person name="Chovatia M."/>
            <person name="Cooper J."/>
            <person name="Damon W."/>
            <person name="Desjardin D."/>
            <person name="Finy P."/>
            <person name="Geml J."/>
            <person name="Haridas S."/>
            <person name="Hughes K."/>
            <person name="Justo A."/>
            <person name="Karasinski D."/>
            <person name="Kautmanova I."/>
            <person name="Kiss B."/>
            <person name="Kocsube S."/>
            <person name="Kotiranta H."/>
            <person name="LaButti K.M."/>
            <person name="Lechner B.E."/>
            <person name="Liimatainen K."/>
            <person name="Lipzen A."/>
            <person name="Lukacs Z."/>
            <person name="Mihaltcheva S."/>
            <person name="Morgado L.N."/>
            <person name="Niskanen T."/>
            <person name="Noordeloos M.E."/>
            <person name="Ohm R.A."/>
            <person name="Ortiz-Santana B."/>
            <person name="Ovrebo C."/>
            <person name="Racz N."/>
            <person name="Riley R."/>
            <person name="Savchenko A."/>
            <person name="Shiryaev A."/>
            <person name="Soop K."/>
            <person name="Spirin V."/>
            <person name="Szebenyi C."/>
            <person name="Tomsovsky M."/>
            <person name="Tulloss R.E."/>
            <person name="Uehling J."/>
            <person name="Grigoriev I.V."/>
            <person name="Vagvolgyi C."/>
            <person name="Papp T."/>
            <person name="Martin F.M."/>
            <person name="Miettinen O."/>
            <person name="Hibbett D.S."/>
            <person name="Nagy L.G."/>
        </authorList>
    </citation>
    <scope>NUCLEOTIDE SEQUENCE [LARGE SCALE GENOMIC DNA]</scope>
    <source>
        <strain evidence="2 3">CBS 166.37</strain>
    </source>
</reference>
<dbReference type="Gene3D" id="3.80.10.10">
    <property type="entry name" value="Ribonuclease Inhibitor"/>
    <property type="match status" value="1"/>
</dbReference>
<proteinExistence type="predicted"/>
<dbReference type="SUPFAM" id="SSF81383">
    <property type="entry name" value="F-box domain"/>
    <property type="match status" value="1"/>
</dbReference>
<dbReference type="PROSITE" id="PS50181">
    <property type="entry name" value="FBOX"/>
    <property type="match status" value="1"/>
</dbReference>
<dbReference type="Pfam" id="PF12937">
    <property type="entry name" value="F-box-like"/>
    <property type="match status" value="1"/>
</dbReference>
<organism evidence="2 3">
    <name type="scientific">Crucibulum laeve</name>
    <dbReference type="NCBI Taxonomy" id="68775"/>
    <lineage>
        <taxon>Eukaryota</taxon>
        <taxon>Fungi</taxon>
        <taxon>Dikarya</taxon>
        <taxon>Basidiomycota</taxon>
        <taxon>Agaricomycotina</taxon>
        <taxon>Agaricomycetes</taxon>
        <taxon>Agaricomycetidae</taxon>
        <taxon>Agaricales</taxon>
        <taxon>Agaricineae</taxon>
        <taxon>Nidulariaceae</taxon>
        <taxon>Crucibulum</taxon>
    </lineage>
</organism>